<evidence type="ECO:0000256" key="8">
    <source>
        <dbReference type="ARBA" id="ARBA00023295"/>
    </source>
</evidence>
<evidence type="ECO:0000256" key="1">
    <source>
        <dbReference type="ARBA" id="ARBA00004191"/>
    </source>
</evidence>
<organism evidence="11 12">
    <name type="scientific">Metschnikowia aff. pulcherrima</name>
    <dbReference type="NCBI Taxonomy" id="2163413"/>
    <lineage>
        <taxon>Eukaryota</taxon>
        <taxon>Fungi</taxon>
        <taxon>Dikarya</taxon>
        <taxon>Ascomycota</taxon>
        <taxon>Saccharomycotina</taxon>
        <taxon>Pichiomycetes</taxon>
        <taxon>Metschnikowiaceae</taxon>
        <taxon>Metschnikowia</taxon>
    </lineage>
</organism>
<dbReference type="GO" id="GO:0071555">
    <property type="term" value="P:cell wall organization"/>
    <property type="evidence" value="ECO:0007669"/>
    <property type="project" value="UniProtKB-KW"/>
</dbReference>
<name>A0A4P6XPD2_9ASCO</name>
<accession>A0A4P6XPD2</accession>
<keyword evidence="12" id="KW-1185">Reference proteome</keyword>
<reference evidence="12" key="1">
    <citation type="submission" date="2019-03" db="EMBL/GenBank/DDBJ databases">
        <title>Snf2 controls pulcherriminic acid biosynthesis and connects pigmentation and antifungal activity of the yeast Metschnikowia pulcherrima.</title>
        <authorList>
            <person name="Gore-Lloyd D."/>
            <person name="Sumann I."/>
            <person name="Brachmann A.O."/>
            <person name="Schneeberger K."/>
            <person name="Ortiz-Merino R.A."/>
            <person name="Moreno-Beltran M."/>
            <person name="Schlaefli M."/>
            <person name="Kirner P."/>
            <person name="Santos Kron A."/>
            <person name="Wolfe K.H."/>
            <person name="Piel J."/>
            <person name="Ahrens C.H."/>
            <person name="Henk D."/>
            <person name="Freimoser F.M."/>
        </authorList>
    </citation>
    <scope>NUCLEOTIDE SEQUENCE [LARGE SCALE GENOMIC DNA]</scope>
    <source>
        <strain evidence="12">APC 1.2</strain>
    </source>
</reference>
<comment type="subcellular location">
    <subcellularLocation>
        <location evidence="1">Secreted</location>
        <location evidence="1">Cell wall</location>
    </subcellularLocation>
</comment>
<evidence type="ECO:0000256" key="2">
    <source>
        <dbReference type="ARBA" id="ARBA00008773"/>
    </source>
</evidence>
<dbReference type="AlphaFoldDB" id="A0A4P6XPD2"/>
<evidence type="ECO:0000256" key="10">
    <source>
        <dbReference type="SAM" id="SignalP"/>
    </source>
</evidence>
<dbReference type="PANTHER" id="PTHR16631:SF14">
    <property type="entry name" value="FAMILY 17 GLUCOSIDASE SCW10-RELATED"/>
    <property type="match status" value="1"/>
</dbReference>
<dbReference type="GO" id="GO:0009986">
    <property type="term" value="C:cell surface"/>
    <property type="evidence" value="ECO:0007669"/>
    <property type="project" value="TreeGrafter"/>
</dbReference>
<keyword evidence="5 10" id="KW-0732">Signal</keyword>
<dbReference type="FunFam" id="3.20.20.80:FF:000111">
    <property type="entry name" value="Soluble cell wall protein"/>
    <property type="match status" value="1"/>
</dbReference>
<dbReference type="GO" id="GO:0005576">
    <property type="term" value="C:extracellular region"/>
    <property type="evidence" value="ECO:0007669"/>
    <property type="project" value="TreeGrafter"/>
</dbReference>
<dbReference type="EMBL" id="CP034457">
    <property type="protein sequence ID" value="QBM87671.1"/>
    <property type="molecule type" value="Genomic_DNA"/>
</dbReference>
<dbReference type="Gene3D" id="3.20.20.80">
    <property type="entry name" value="Glycosidases"/>
    <property type="match status" value="1"/>
</dbReference>
<dbReference type="STRING" id="2163413.A0A4P6XPD2"/>
<evidence type="ECO:0000256" key="4">
    <source>
        <dbReference type="ARBA" id="ARBA00022525"/>
    </source>
</evidence>
<feature type="signal peptide" evidence="10">
    <location>
        <begin position="1"/>
        <end position="17"/>
    </location>
</feature>
<gene>
    <name evidence="11" type="primary">MPUL0B08780</name>
    <name evidence="11" type="ORF">METSCH_B08780</name>
</gene>
<keyword evidence="9" id="KW-0961">Cell wall biogenesis/degradation</keyword>
<dbReference type="InterPro" id="IPR050732">
    <property type="entry name" value="Beta-glucan_modifiers"/>
</dbReference>
<evidence type="ECO:0000256" key="9">
    <source>
        <dbReference type="ARBA" id="ARBA00023316"/>
    </source>
</evidence>
<dbReference type="InterPro" id="IPR017853">
    <property type="entry name" value="GH"/>
</dbReference>
<evidence type="ECO:0000256" key="5">
    <source>
        <dbReference type="ARBA" id="ARBA00022729"/>
    </source>
</evidence>
<keyword evidence="3" id="KW-0134">Cell wall</keyword>
<evidence type="ECO:0000256" key="6">
    <source>
        <dbReference type="ARBA" id="ARBA00022801"/>
    </source>
</evidence>
<proteinExistence type="inferred from homology"/>
<dbReference type="GO" id="GO:0009277">
    <property type="term" value="C:fungal-type cell wall"/>
    <property type="evidence" value="ECO:0007669"/>
    <property type="project" value="UniProtKB-ARBA"/>
</dbReference>
<evidence type="ECO:0000313" key="11">
    <source>
        <dbReference type="EMBL" id="QBM87671.1"/>
    </source>
</evidence>
<dbReference type="GO" id="GO:0042973">
    <property type="term" value="F:glucan endo-1,3-beta-D-glucosidase activity"/>
    <property type="evidence" value="ECO:0007669"/>
    <property type="project" value="TreeGrafter"/>
</dbReference>
<evidence type="ECO:0000313" key="12">
    <source>
        <dbReference type="Proteomes" id="UP000292447"/>
    </source>
</evidence>
<protein>
    <submittedName>
        <fullName evidence="11">Exo-beta-1,3-glucanase, GH17 family</fullName>
    </submittedName>
</protein>
<comment type="similarity">
    <text evidence="2">Belongs to the glycosyl hydrolase 17 family.</text>
</comment>
<dbReference type="Proteomes" id="UP000292447">
    <property type="component" value="Chromosome II"/>
</dbReference>
<keyword evidence="6" id="KW-0378">Hydrolase</keyword>
<sequence length="350" mass="36385">MLFKSVVKAALVATVLAQPVQHQHHQHEKKDVITRTVVVTKGVEEAAAAAPTQAAAASSAGSDSVVLSSVVTSSVASGTASSASSVASSVSSGSFSAPVKGITYSPYAADGSCKAQSQVKSEIEALADYEIIRLYGVDCNQVEYVLAAMPSSQKLFAGIYFVDKIEEGVSTLAAAVKAANGWDQVHTVSIGNELVNSGAATVSQIKSYVDAGRTALTAAGYSGPVVSVDTFIAIRNNDGLCEVSDYIAANAHAYFDGGIAAANAGSWVAEQHEILTNLCSNKDVLIVESGWPSQGDTNGKAVAGSSEQKAALADIADNASDYTFYFNAYNDLWKDAGYLNCEKYWGIYSS</sequence>
<keyword evidence="4" id="KW-0964">Secreted</keyword>
<evidence type="ECO:0000256" key="7">
    <source>
        <dbReference type="ARBA" id="ARBA00023180"/>
    </source>
</evidence>
<dbReference type="PANTHER" id="PTHR16631">
    <property type="entry name" value="GLUCAN 1,3-BETA-GLUCOSIDASE"/>
    <property type="match status" value="1"/>
</dbReference>
<dbReference type="SUPFAM" id="SSF51445">
    <property type="entry name" value="(Trans)glycosidases"/>
    <property type="match status" value="1"/>
</dbReference>
<keyword evidence="8" id="KW-0326">Glycosidase</keyword>
<keyword evidence="7" id="KW-0325">Glycoprotein</keyword>
<evidence type="ECO:0000256" key="3">
    <source>
        <dbReference type="ARBA" id="ARBA00022512"/>
    </source>
</evidence>
<feature type="chain" id="PRO_5020459847" evidence="10">
    <location>
        <begin position="18"/>
        <end position="350"/>
    </location>
</feature>